<evidence type="ECO:0000313" key="4">
    <source>
        <dbReference type="Proteomes" id="UP000278222"/>
    </source>
</evidence>
<dbReference type="EMBL" id="RJKX01000015">
    <property type="protein sequence ID" value="ROP84468.1"/>
    <property type="molecule type" value="Genomic_DNA"/>
</dbReference>
<dbReference type="Pfam" id="PF03480">
    <property type="entry name" value="DctP"/>
    <property type="match status" value="1"/>
</dbReference>
<dbReference type="Proteomes" id="UP000278222">
    <property type="component" value="Unassembled WGS sequence"/>
</dbReference>
<evidence type="ECO:0000313" key="3">
    <source>
        <dbReference type="EMBL" id="ROP84468.1"/>
    </source>
</evidence>
<dbReference type="PANTHER" id="PTHR33376:SF4">
    <property type="entry name" value="SIALIC ACID-BINDING PERIPLASMIC PROTEIN SIAP"/>
    <property type="match status" value="1"/>
</dbReference>
<dbReference type="RefSeq" id="WP_123692423.1">
    <property type="nucleotide sequence ID" value="NZ_AP019700.1"/>
</dbReference>
<keyword evidence="4" id="KW-1185">Reference proteome</keyword>
<feature type="chain" id="PRO_5018037739" evidence="2">
    <location>
        <begin position="31"/>
        <end position="333"/>
    </location>
</feature>
<dbReference type="Gene3D" id="3.40.190.170">
    <property type="entry name" value="Bacterial extracellular solute-binding protein, family 7"/>
    <property type="match status" value="1"/>
</dbReference>
<organism evidence="3 4">
    <name type="scientific">Stella humosa</name>
    <dbReference type="NCBI Taxonomy" id="94"/>
    <lineage>
        <taxon>Bacteria</taxon>
        <taxon>Pseudomonadati</taxon>
        <taxon>Pseudomonadota</taxon>
        <taxon>Alphaproteobacteria</taxon>
        <taxon>Rhodospirillales</taxon>
        <taxon>Stellaceae</taxon>
        <taxon>Stella</taxon>
    </lineage>
</organism>
<reference evidence="3 4" key="1">
    <citation type="submission" date="2018-11" db="EMBL/GenBank/DDBJ databases">
        <title>Genomic Encyclopedia of Type Strains, Phase IV (KMG-IV): sequencing the most valuable type-strain genomes for metagenomic binning, comparative biology and taxonomic classification.</title>
        <authorList>
            <person name="Goeker M."/>
        </authorList>
    </citation>
    <scope>NUCLEOTIDE SEQUENCE [LARGE SCALE GENOMIC DNA]</scope>
    <source>
        <strain evidence="3 4">DSM 5900</strain>
    </source>
</reference>
<dbReference type="AlphaFoldDB" id="A0A3N1L1K5"/>
<comment type="caution">
    <text evidence="3">The sequence shown here is derived from an EMBL/GenBank/DDBJ whole genome shotgun (WGS) entry which is preliminary data.</text>
</comment>
<protein>
    <submittedName>
        <fullName evidence="3">TRAP-type C4-dicarboxylate transport system substrate-binding protein</fullName>
    </submittedName>
</protein>
<dbReference type="NCBIfam" id="NF037995">
    <property type="entry name" value="TRAP_S1"/>
    <property type="match status" value="1"/>
</dbReference>
<dbReference type="OrthoDB" id="7375081at2"/>
<keyword evidence="1 2" id="KW-0732">Signal</keyword>
<gene>
    <name evidence="3" type="ORF">EDC65_3822</name>
</gene>
<evidence type="ECO:0000256" key="2">
    <source>
        <dbReference type="SAM" id="SignalP"/>
    </source>
</evidence>
<evidence type="ECO:0000256" key="1">
    <source>
        <dbReference type="ARBA" id="ARBA00022729"/>
    </source>
</evidence>
<dbReference type="InterPro" id="IPR018389">
    <property type="entry name" value="DctP_fam"/>
</dbReference>
<proteinExistence type="predicted"/>
<dbReference type="PANTHER" id="PTHR33376">
    <property type="match status" value="1"/>
</dbReference>
<feature type="signal peptide" evidence="2">
    <location>
        <begin position="1"/>
        <end position="30"/>
    </location>
</feature>
<name>A0A3N1L1K5_9PROT</name>
<sequence>MSRIDSSLSRGLAAAAVLAAGLTLTTTAQAQTWKGYTFIPSVTHAAYKNLEAMGAEFTKVSGGRIQVRNSAGGQLPVNATSITQAVGEGIITFAQDGFYTGNIQIGALPFLPMLAGNYEEFQKIVALLEPYLQAELDKRGVKLLATYNFPQQTIWATSELTAMDQLQGKKLRVANNPQAQFFQRLGAIPVTLGTPEVASALQRSVVDGVVTASAGGGLLWGDMFKSNYRITICWDNFLIIVNKEAFEKLPADMQPKIVAAARQHADALTRELAQSEITSTEMLKGKGIKMSEPSPEIVKAMTAKAEPVWNEWAKGVGPQAVEALAKARTAIGH</sequence>
<accession>A0A3N1L1K5</accession>
<dbReference type="GO" id="GO:0055085">
    <property type="term" value="P:transmembrane transport"/>
    <property type="evidence" value="ECO:0007669"/>
    <property type="project" value="InterPro"/>
</dbReference>
<dbReference type="InterPro" id="IPR038404">
    <property type="entry name" value="TRAP_DctP_sf"/>
</dbReference>